<evidence type="ECO:0000256" key="9">
    <source>
        <dbReference type="ARBA" id="ARBA00022670"/>
    </source>
</evidence>
<keyword evidence="10 30" id="KW-0812">Transmembrane</keyword>
<keyword evidence="19" id="KW-1015">Disulfide bond</keyword>
<keyword evidence="9" id="KW-0645">Protease</keyword>
<dbReference type="GO" id="GO:0005886">
    <property type="term" value="C:plasma membrane"/>
    <property type="evidence" value="ECO:0007669"/>
    <property type="project" value="UniProtKB-SubCell"/>
</dbReference>
<keyword evidence="14" id="KW-0862">Zinc</keyword>
<dbReference type="AlphaFoldDB" id="A0A665TMH8"/>
<evidence type="ECO:0000256" key="30">
    <source>
        <dbReference type="SAM" id="Phobius"/>
    </source>
</evidence>
<dbReference type="GO" id="GO:0097242">
    <property type="term" value="P:amyloid-beta clearance"/>
    <property type="evidence" value="ECO:0007669"/>
    <property type="project" value="TreeGrafter"/>
</dbReference>
<comment type="cofactor">
    <cofactor evidence="2">
        <name>Zn(2+)</name>
        <dbReference type="ChEBI" id="CHEBI:29105"/>
    </cofactor>
</comment>
<dbReference type="InterPro" id="IPR000718">
    <property type="entry name" value="Peptidase_M13"/>
</dbReference>
<evidence type="ECO:0000256" key="28">
    <source>
        <dbReference type="ARBA" id="ARBA00049273"/>
    </source>
</evidence>
<evidence type="ECO:0000256" key="11">
    <source>
        <dbReference type="ARBA" id="ARBA00022707"/>
    </source>
</evidence>
<comment type="catalytic activity">
    <reaction evidence="27">
        <text>substance P + H2O = substance P(1-7) + L-Phe-Gly-L-Leu-L-Met-NH2</text>
        <dbReference type="Rhea" id="RHEA:71467"/>
        <dbReference type="ChEBI" id="CHEBI:15377"/>
        <dbReference type="ChEBI" id="CHEBI:190692"/>
        <dbReference type="ChEBI" id="CHEBI:190695"/>
        <dbReference type="ChEBI" id="CHEBI:190698"/>
    </reaction>
    <physiologicalReaction direction="left-to-right" evidence="27">
        <dbReference type="Rhea" id="RHEA:71468"/>
    </physiologicalReaction>
</comment>
<comment type="similarity">
    <text evidence="4">Belongs to the peptidase M13 family.</text>
</comment>
<feature type="transmembrane region" description="Helical" evidence="30">
    <location>
        <begin position="20"/>
        <end position="41"/>
    </location>
</feature>
<evidence type="ECO:0000256" key="4">
    <source>
        <dbReference type="ARBA" id="ARBA00007357"/>
    </source>
</evidence>
<keyword evidence="16 30" id="KW-1133">Transmembrane helix</keyword>
<dbReference type="GO" id="GO:0046872">
    <property type="term" value="F:metal ion binding"/>
    <property type="evidence" value="ECO:0007669"/>
    <property type="project" value="UniProtKB-KW"/>
</dbReference>
<evidence type="ECO:0000256" key="27">
    <source>
        <dbReference type="ARBA" id="ARBA00048093"/>
    </source>
</evidence>
<comment type="catalytic activity">
    <reaction evidence="26">
        <text>neurotensin + H2O = neurotensin(1-10) + L-tyrosyl-L-isoleucyl-L-leucine</text>
        <dbReference type="Rhea" id="RHEA:71479"/>
        <dbReference type="ChEBI" id="CHEBI:15377"/>
        <dbReference type="ChEBI" id="CHEBI:147362"/>
        <dbReference type="ChEBI" id="CHEBI:190705"/>
        <dbReference type="ChEBI" id="CHEBI:190707"/>
    </reaction>
    <physiologicalReaction direction="left-to-right" evidence="26">
        <dbReference type="Rhea" id="RHEA:71480"/>
    </physiologicalReaction>
</comment>
<protein>
    <recommendedName>
        <fullName evidence="6">Neprilysin</fullName>
        <ecNumber evidence="5">3.4.24.11</ecNumber>
    </recommendedName>
    <alternativeName>
        <fullName evidence="25">Atriopeptidase</fullName>
    </alternativeName>
    <alternativeName>
        <fullName evidence="23">Enkephalinase</fullName>
    </alternativeName>
    <alternativeName>
        <fullName evidence="22">Neutral endopeptidase 24.11</fullName>
    </alternativeName>
    <alternativeName>
        <fullName evidence="24">Skin fibroblast elastase</fullName>
    </alternativeName>
</protein>
<evidence type="ECO:0000256" key="8">
    <source>
        <dbReference type="ARBA" id="ARBA00022553"/>
    </source>
</evidence>
<comment type="catalytic activity">
    <reaction evidence="1">
        <text>Preferential cleavage of polypeptides between hydrophobic residues, particularly with Phe or Tyr at P1'.</text>
        <dbReference type="EC" id="3.4.24.11"/>
    </reaction>
</comment>
<feature type="domain" description="Peptidase M13 N-terminal" evidence="32">
    <location>
        <begin position="135"/>
        <end position="430"/>
    </location>
</feature>
<evidence type="ECO:0000256" key="13">
    <source>
        <dbReference type="ARBA" id="ARBA00022801"/>
    </source>
</evidence>
<evidence type="ECO:0000256" key="19">
    <source>
        <dbReference type="ARBA" id="ARBA00023157"/>
    </source>
</evidence>
<evidence type="ECO:0000256" key="15">
    <source>
        <dbReference type="ARBA" id="ARBA00022968"/>
    </source>
</evidence>
<evidence type="ECO:0000256" key="25">
    <source>
        <dbReference type="ARBA" id="ARBA00032584"/>
    </source>
</evidence>
<evidence type="ECO:0000256" key="1">
    <source>
        <dbReference type="ARBA" id="ARBA00000716"/>
    </source>
</evidence>
<dbReference type="PANTHER" id="PTHR11733:SF114">
    <property type="entry name" value="NEPRILYSIN"/>
    <property type="match status" value="1"/>
</dbReference>
<evidence type="ECO:0000256" key="23">
    <source>
        <dbReference type="ARBA" id="ARBA00031362"/>
    </source>
</evidence>
<comment type="catalytic activity">
    <reaction evidence="28">
        <text>neurotensin + H2O = neurotensin(1-11) + L-isoleucyl-L-leucine</text>
        <dbReference type="Rhea" id="RHEA:71475"/>
        <dbReference type="ChEBI" id="CHEBI:15377"/>
        <dbReference type="ChEBI" id="CHEBI:147362"/>
        <dbReference type="ChEBI" id="CHEBI:190704"/>
        <dbReference type="ChEBI" id="CHEBI:190706"/>
    </reaction>
    <physiologicalReaction direction="left-to-right" evidence="28">
        <dbReference type="Rhea" id="RHEA:71476"/>
    </physiologicalReaction>
</comment>
<keyword evidence="11" id="KW-0519">Myristate</keyword>
<evidence type="ECO:0000256" key="6">
    <source>
        <dbReference type="ARBA" id="ARBA00022077"/>
    </source>
</evidence>
<evidence type="ECO:0000256" key="3">
    <source>
        <dbReference type="ARBA" id="ARBA00004401"/>
    </source>
</evidence>
<reference evidence="33" key="1">
    <citation type="submission" date="2021-04" db="EMBL/GenBank/DDBJ databases">
        <authorList>
            <consortium name="Wellcome Sanger Institute Data Sharing"/>
        </authorList>
    </citation>
    <scope>NUCLEOTIDE SEQUENCE [LARGE SCALE GENOMIC DNA]</scope>
</reference>
<dbReference type="GO" id="GO:0016485">
    <property type="term" value="P:protein processing"/>
    <property type="evidence" value="ECO:0007669"/>
    <property type="project" value="TreeGrafter"/>
</dbReference>
<dbReference type="InterPro" id="IPR018497">
    <property type="entry name" value="Peptidase_M13_C"/>
</dbReference>
<keyword evidence="20" id="KW-0325">Glycoprotein</keyword>
<name>A0A665TMH8_ECHNA</name>
<dbReference type="SUPFAM" id="SSF55486">
    <property type="entry name" value="Metalloproteases ('zincins'), catalytic domain"/>
    <property type="match status" value="1"/>
</dbReference>
<evidence type="ECO:0000256" key="2">
    <source>
        <dbReference type="ARBA" id="ARBA00001947"/>
    </source>
</evidence>
<keyword evidence="17" id="KW-0482">Metalloprotease</keyword>
<dbReference type="PRINTS" id="PR00786">
    <property type="entry name" value="NEPRILYSIN"/>
</dbReference>
<reference evidence="33" key="2">
    <citation type="submission" date="2025-08" db="UniProtKB">
        <authorList>
            <consortium name="Ensembl"/>
        </authorList>
    </citation>
    <scope>IDENTIFICATION</scope>
</reference>
<evidence type="ECO:0000256" key="7">
    <source>
        <dbReference type="ARBA" id="ARBA00022475"/>
    </source>
</evidence>
<evidence type="ECO:0000259" key="32">
    <source>
        <dbReference type="Pfam" id="PF05649"/>
    </source>
</evidence>
<dbReference type="EC" id="3.4.24.11" evidence="5"/>
<keyword evidence="34" id="KW-1185">Reference proteome</keyword>
<evidence type="ECO:0000256" key="5">
    <source>
        <dbReference type="ARBA" id="ARBA00012521"/>
    </source>
</evidence>
<comment type="subcellular location">
    <subcellularLocation>
        <location evidence="3">Cell membrane</location>
        <topology evidence="3">Single-pass type II membrane protein</topology>
    </subcellularLocation>
</comment>
<evidence type="ECO:0000256" key="22">
    <source>
        <dbReference type="ARBA" id="ARBA00031127"/>
    </source>
</evidence>
<keyword evidence="12" id="KW-0479">Metal-binding</keyword>
<evidence type="ECO:0000313" key="34">
    <source>
        <dbReference type="Proteomes" id="UP000472264"/>
    </source>
</evidence>
<keyword evidence="18 30" id="KW-0472">Membrane</keyword>
<dbReference type="PROSITE" id="PS51885">
    <property type="entry name" value="NEPRILYSIN"/>
    <property type="match status" value="1"/>
</dbReference>
<evidence type="ECO:0000256" key="20">
    <source>
        <dbReference type="ARBA" id="ARBA00023180"/>
    </source>
</evidence>
<dbReference type="GO" id="GO:0004222">
    <property type="term" value="F:metalloendopeptidase activity"/>
    <property type="evidence" value="ECO:0007669"/>
    <property type="project" value="UniProtKB-EC"/>
</dbReference>
<dbReference type="Gene3D" id="1.10.1380.10">
    <property type="entry name" value="Neutral endopeptidase , domain2"/>
    <property type="match status" value="2"/>
</dbReference>
<dbReference type="GlyCosmos" id="A0A665TMH8">
    <property type="glycosylation" value="2 sites, No reported glycans"/>
</dbReference>
<evidence type="ECO:0000256" key="17">
    <source>
        <dbReference type="ARBA" id="ARBA00023049"/>
    </source>
</evidence>
<feature type="domain" description="Peptidase M13 N-terminal" evidence="32">
    <location>
        <begin position="71"/>
        <end position="124"/>
    </location>
</feature>
<dbReference type="Pfam" id="PF01431">
    <property type="entry name" value="Peptidase_M13"/>
    <property type="match status" value="1"/>
</dbReference>
<dbReference type="InterPro" id="IPR042089">
    <property type="entry name" value="Peptidase_M13_dom_2"/>
</dbReference>
<reference evidence="33" key="3">
    <citation type="submission" date="2025-09" db="UniProtKB">
        <authorList>
            <consortium name="Ensembl"/>
        </authorList>
    </citation>
    <scope>IDENTIFICATION</scope>
</reference>
<dbReference type="InterPro" id="IPR024079">
    <property type="entry name" value="MetalloPept_cat_dom_sf"/>
</dbReference>
<proteinExistence type="inferred from homology"/>
<evidence type="ECO:0000256" key="21">
    <source>
        <dbReference type="ARBA" id="ARBA00023288"/>
    </source>
</evidence>
<evidence type="ECO:0000256" key="24">
    <source>
        <dbReference type="ARBA" id="ARBA00031486"/>
    </source>
</evidence>
<feature type="domain" description="Peptidase M13 C-terminal" evidence="31">
    <location>
        <begin position="490"/>
        <end position="696"/>
    </location>
</feature>
<dbReference type="InterPro" id="IPR008753">
    <property type="entry name" value="Peptidase_M13_N"/>
</dbReference>
<dbReference type="PANTHER" id="PTHR11733">
    <property type="entry name" value="ZINC METALLOPROTEASE FAMILY M13 NEPRILYSIN-RELATED"/>
    <property type="match status" value="1"/>
</dbReference>
<evidence type="ECO:0000256" key="29">
    <source>
        <dbReference type="ARBA" id="ARBA00049470"/>
    </source>
</evidence>
<dbReference type="Pfam" id="PF05649">
    <property type="entry name" value="Peptidase_M13_N"/>
    <property type="match status" value="2"/>
</dbReference>
<evidence type="ECO:0000256" key="14">
    <source>
        <dbReference type="ARBA" id="ARBA00022833"/>
    </source>
</evidence>
<accession>A0A665TMH8</accession>
<keyword evidence="7" id="KW-1003">Cell membrane</keyword>
<dbReference type="Proteomes" id="UP000472264">
    <property type="component" value="Chromosome 13"/>
</dbReference>
<evidence type="ECO:0000313" key="33">
    <source>
        <dbReference type="Ensembl" id="ENSENLP00000008413.1"/>
    </source>
</evidence>
<evidence type="ECO:0000256" key="16">
    <source>
        <dbReference type="ARBA" id="ARBA00022989"/>
    </source>
</evidence>
<dbReference type="Ensembl" id="ENSENLT00000008799.1">
    <property type="protein sequence ID" value="ENSENLP00000008413.1"/>
    <property type="gene ID" value="ENSENLG00000002758.1"/>
</dbReference>
<keyword evidence="8" id="KW-0597">Phosphoprotein</keyword>
<keyword evidence="15" id="KW-0735">Signal-anchor</keyword>
<gene>
    <name evidence="33" type="primary">mme</name>
</gene>
<organism evidence="33 34">
    <name type="scientific">Echeneis naucrates</name>
    <name type="common">Live sharksucker</name>
    <dbReference type="NCBI Taxonomy" id="173247"/>
    <lineage>
        <taxon>Eukaryota</taxon>
        <taxon>Metazoa</taxon>
        <taxon>Chordata</taxon>
        <taxon>Craniata</taxon>
        <taxon>Vertebrata</taxon>
        <taxon>Euteleostomi</taxon>
        <taxon>Actinopterygii</taxon>
        <taxon>Neopterygii</taxon>
        <taxon>Teleostei</taxon>
        <taxon>Neoteleostei</taxon>
        <taxon>Acanthomorphata</taxon>
        <taxon>Carangaria</taxon>
        <taxon>Carangiformes</taxon>
        <taxon>Echeneidae</taxon>
        <taxon>Echeneis</taxon>
    </lineage>
</organism>
<keyword evidence="21" id="KW-0449">Lipoprotein</keyword>
<evidence type="ECO:0000256" key="10">
    <source>
        <dbReference type="ARBA" id="ARBA00022692"/>
    </source>
</evidence>
<sequence>MTETTPPKSAKKPRWTSLEIGLITIVSLLFIVIVALIILFATQKTDEICTTADCTQSASRLIENMDASVDPCDNFYQYACGGWLRKNIIPETSSRYSTFDILRDELEVILKGQTPTHKETKKSSHRKISIPPPLLEDVIAKLNEKYGTQLLVNFFVGTDDRDSNSHIIHVGQTSLGLLSRDYYACNGPYAEACRAYEQFMIDLAKLIRTDRRLPINETRIKEEVTRIVDLERDIANATDTPEDRNNPVLLYNKMELGDLNANFTLEVESRTFNWSYFTAKIMDTVNISIPDTEKIINYSPNYYRRLNLILTRYTKRDLQNYMVWRFVMNMVVGLSRSYRDTRKPFRKALSGTTSEAAVWRQCALYVNSNMDNAVGRLYVQEAFSEKSKELMIKDIREVFISNLDDLAWMDAETKKAAEEKARAIRERIGYSDNIMDNEYLNNEYKDLSYNAEEYFENILQNLEYLQKKRLRKLRVKVNKEEWVTGAAVVNAFYSSSKNQIVFPAGILQPPFFSKGQAKSLNYGGIGMVIGHEITHGFDDNGRNYDKDGDLKDWWTPDSTERFLELSKCIVDQYGNFSWDLANGLNLNGNNTLGENIADNGGIRQAYQAYRNYVKEHGEEPPLPGIDLSHDQLFFLNFAQVWCGTHRPEQAVNSIKVDVHSPGKFRVLGSLQNFPEFAKAFSCNKSSYMVPDNVCRVW</sequence>
<comment type="catalytic activity">
    <reaction evidence="29">
        <text>substance P + H2O = substance P(1-9) + L-Leu-L-Met-NH2</text>
        <dbReference type="Rhea" id="RHEA:71459"/>
        <dbReference type="ChEBI" id="CHEBI:15377"/>
        <dbReference type="ChEBI" id="CHEBI:190692"/>
        <dbReference type="ChEBI" id="CHEBI:190693"/>
        <dbReference type="ChEBI" id="CHEBI:190700"/>
    </reaction>
    <physiologicalReaction direction="left-to-right" evidence="29">
        <dbReference type="Rhea" id="RHEA:71460"/>
    </physiologicalReaction>
</comment>
<evidence type="ECO:0000256" key="26">
    <source>
        <dbReference type="ARBA" id="ARBA00047638"/>
    </source>
</evidence>
<keyword evidence="13" id="KW-0378">Hydrolase</keyword>
<evidence type="ECO:0000256" key="18">
    <source>
        <dbReference type="ARBA" id="ARBA00023136"/>
    </source>
</evidence>
<evidence type="ECO:0000256" key="12">
    <source>
        <dbReference type="ARBA" id="ARBA00022723"/>
    </source>
</evidence>
<evidence type="ECO:0000259" key="31">
    <source>
        <dbReference type="Pfam" id="PF01431"/>
    </source>
</evidence>
<dbReference type="CDD" id="cd08662">
    <property type="entry name" value="M13"/>
    <property type="match status" value="1"/>
</dbReference>
<dbReference type="Gene3D" id="3.40.390.10">
    <property type="entry name" value="Collagenase (Catalytic Domain)"/>
    <property type="match status" value="2"/>
</dbReference>